<dbReference type="SUPFAM" id="SSF69318">
    <property type="entry name" value="Integrin alpha N-terminal domain"/>
    <property type="match status" value="2"/>
</dbReference>
<protein>
    <recommendedName>
        <fullName evidence="3">ASPIC/UnbV domain-containing protein</fullName>
    </recommendedName>
</protein>
<evidence type="ECO:0000256" key="2">
    <source>
        <dbReference type="SAM" id="SignalP"/>
    </source>
</evidence>
<organism evidence="4 5">
    <name type="scientific">Gracilariopsis chorda</name>
    <dbReference type="NCBI Taxonomy" id="448386"/>
    <lineage>
        <taxon>Eukaryota</taxon>
        <taxon>Rhodophyta</taxon>
        <taxon>Florideophyceae</taxon>
        <taxon>Rhodymeniophycidae</taxon>
        <taxon>Gracilariales</taxon>
        <taxon>Gracilariaceae</taxon>
        <taxon>Gracilariopsis</taxon>
    </lineage>
</organism>
<evidence type="ECO:0000259" key="3">
    <source>
        <dbReference type="Pfam" id="PF07593"/>
    </source>
</evidence>
<dbReference type="Proteomes" id="UP000247409">
    <property type="component" value="Unassembled WGS sequence"/>
</dbReference>
<dbReference type="Pfam" id="PF13517">
    <property type="entry name" value="FG-GAP_3"/>
    <property type="match status" value="1"/>
</dbReference>
<dbReference type="Pfam" id="PF07593">
    <property type="entry name" value="UnbV_ASPIC"/>
    <property type="match status" value="1"/>
</dbReference>
<evidence type="ECO:0000313" key="4">
    <source>
        <dbReference type="EMBL" id="PXF44321.1"/>
    </source>
</evidence>
<dbReference type="InterPro" id="IPR013517">
    <property type="entry name" value="FG-GAP"/>
</dbReference>
<dbReference type="InterPro" id="IPR028994">
    <property type="entry name" value="Integrin_alpha_N"/>
</dbReference>
<dbReference type="AlphaFoldDB" id="A0A2V3IQE0"/>
<name>A0A2V3IQE0_9FLOR</name>
<dbReference type="PANTHER" id="PTHR16026:SF0">
    <property type="entry name" value="CARTILAGE ACIDIC PROTEIN 1"/>
    <property type="match status" value="1"/>
</dbReference>
<evidence type="ECO:0000313" key="5">
    <source>
        <dbReference type="Proteomes" id="UP000247409"/>
    </source>
</evidence>
<comment type="caution">
    <text evidence="4">The sequence shown here is derived from an EMBL/GenBank/DDBJ whole genome shotgun (WGS) entry which is preliminary data.</text>
</comment>
<dbReference type="Gene3D" id="2.130.10.130">
    <property type="entry name" value="Integrin alpha, N-terminal"/>
    <property type="match status" value="1"/>
</dbReference>
<dbReference type="EMBL" id="NBIV01000095">
    <property type="protein sequence ID" value="PXF44321.1"/>
    <property type="molecule type" value="Genomic_DNA"/>
</dbReference>
<feature type="chain" id="PRO_5016157279" description="ASPIC/UnbV domain-containing protein" evidence="2">
    <location>
        <begin position="25"/>
        <end position="535"/>
    </location>
</feature>
<sequence length="535" mass="59563">MALPRRFSPLCILLLAVTPLSAAAQSINYDVLLPIYDSSPPSDKSSPKIAPPPVFKDQTKNAGIFTPARLRKYGSPAIADLDRDGFPDLLFCHHDSTHADLYFNNRDGTFVKSDWGIWSDNHGLSPFPLSAWVRGLYFTLSVGGNYGNDPQHPYMFSVDPDTRDITDVSADYGIAKKGGRGRTAIFLDLSMKKHPYWPDVIFMNAVAASGPTQFAYEHVADTKFKKRAFIGGFANDINWYATVTDIDNDQTMELVTYWQLRMWKLVQPFKFKDISDSVFPPDMKRGGVVAVAELDFDNDGDLDLYVARTKSGDLSWQPGSLFEDYLLENRDGVYYDVTDQANIPRDTTPRGVTVADFNNDGWIDIYVTQYKTSDTLLLNNGDGTFKTIKGITKSRPSNTRGDHAVAVDYDLDGRVDLVSGQGDQIDQDLGGSFRIFRNVMPLSKSTNYILIRVGNAWDHSSTPLHALVIVKAGDLTMRRRVGTPGSAVSQSYLEVQHFGLGDRAVVDVIYVKYTSGYVDMRSDVKANQLLFIGVL</sequence>
<gene>
    <name evidence="4" type="ORF">BWQ96_05948</name>
</gene>
<dbReference type="PANTHER" id="PTHR16026">
    <property type="entry name" value="CARTILAGE ACIDIC PROTEIN 1"/>
    <property type="match status" value="1"/>
</dbReference>
<feature type="domain" description="ASPIC/UnbV" evidence="3">
    <location>
        <begin position="466"/>
        <end position="530"/>
    </location>
</feature>
<accession>A0A2V3IQE0</accession>
<keyword evidence="1 2" id="KW-0732">Signal</keyword>
<keyword evidence="5" id="KW-1185">Reference proteome</keyword>
<dbReference type="InterPro" id="IPR011519">
    <property type="entry name" value="UnbV_ASPIC"/>
</dbReference>
<reference evidence="4 5" key="1">
    <citation type="journal article" date="2018" name="Mol. Biol. Evol.">
        <title>Analysis of the draft genome of the red seaweed Gracilariopsis chorda provides insights into genome size evolution in Rhodophyta.</title>
        <authorList>
            <person name="Lee J."/>
            <person name="Yang E.C."/>
            <person name="Graf L."/>
            <person name="Yang J.H."/>
            <person name="Qiu H."/>
            <person name="Zel Zion U."/>
            <person name="Chan C.X."/>
            <person name="Stephens T.G."/>
            <person name="Weber A.P.M."/>
            <person name="Boo G.H."/>
            <person name="Boo S.M."/>
            <person name="Kim K.M."/>
            <person name="Shin Y."/>
            <person name="Jung M."/>
            <person name="Lee S.J."/>
            <person name="Yim H.S."/>
            <person name="Lee J.H."/>
            <person name="Bhattacharya D."/>
            <person name="Yoon H.S."/>
        </authorList>
    </citation>
    <scope>NUCLEOTIDE SEQUENCE [LARGE SCALE GENOMIC DNA]</scope>
    <source>
        <strain evidence="4 5">SKKU-2015</strain>
        <tissue evidence="4">Whole body</tissue>
    </source>
</reference>
<dbReference type="OrthoDB" id="10051983at2759"/>
<dbReference type="InterPro" id="IPR027039">
    <property type="entry name" value="Crtac1"/>
</dbReference>
<feature type="signal peptide" evidence="2">
    <location>
        <begin position="1"/>
        <end position="24"/>
    </location>
</feature>
<evidence type="ECO:0000256" key="1">
    <source>
        <dbReference type="ARBA" id="ARBA00022729"/>
    </source>
</evidence>
<proteinExistence type="predicted"/>